<sequence length="129" mass="14731">YAFFGGDRVTALRNVTFPRNLKRTLAASVQRPQRWEEELLGDAKTKGAAPVSGYMFTKGDPDWRTNGTSYLSAALRTPSYWEHRFTSIGREVRESNPISLDSIARNKPVTSRWTEYRDPELEDLTDSDD</sequence>
<dbReference type="Proteomes" id="UP000031036">
    <property type="component" value="Unassembled WGS sequence"/>
</dbReference>
<dbReference type="AlphaFoldDB" id="A0A0B2VC56"/>
<comment type="caution">
    <text evidence="1">The sequence shown here is derived from an EMBL/GenBank/DDBJ whole genome shotgun (WGS) entry which is preliminary data.</text>
</comment>
<dbReference type="EMBL" id="JPKZ01001591">
    <property type="protein sequence ID" value="KHN81091.1"/>
    <property type="molecule type" value="Genomic_DNA"/>
</dbReference>
<organism evidence="1 2">
    <name type="scientific">Toxocara canis</name>
    <name type="common">Canine roundworm</name>
    <dbReference type="NCBI Taxonomy" id="6265"/>
    <lineage>
        <taxon>Eukaryota</taxon>
        <taxon>Metazoa</taxon>
        <taxon>Ecdysozoa</taxon>
        <taxon>Nematoda</taxon>
        <taxon>Chromadorea</taxon>
        <taxon>Rhabditida</taxon>
        <taxon>Spirurina</taxon>
        <taxon>Ascaridomorpha</taxon>
        <taxon>Ascaridoidea</taxon>
        <taxon>Toxocaridae</taxon>
        <taxon>Toxocara</taxon>
    </lineage>
</organism>
<accession>A0A0B2VC56</accession>
<name>A0A0B2VC56_TOXCA</name>
<dbReference type="OrthoDB" id="5918434at2759"/>
<keyword evidence="2" id="KW-1185">Reference proteome</keyword>
<protein>
    <submittedName>
        <fullName evidence="1">Uncharacterized protein</fullName>
    </submittedName>
</protein>
<feature type="non-terminal residue" evidence="1">
    <location>
        <position position="1"/>
    </location>
</feature>
<evidence type="ECO:0000313" key="2">
    <source>
        <dbReference type="Proteomes" id="UP000031036"/>
    </source>
</evidence>
<evidence type="ECO:0000313" key="1">
    <source>
        <dbReference type="EMBL" id="KHN81091.1"/>
    </source>
</evidence>
<proteinExistence type="predicted"/>
<dbReference type="STRING" id="6265.A0A0B2VC56"/>
<gene>
    <name evidence="1" type="ORF">Tcan_05277</name>
</gene>
<reference evidence="1 2" key="1">
    <citation type="submission" date="2014-11" db="EMBL/GenBank/DDBJ databases">
        <title>Genetic blueprint of the zoonotic pathogen Toxocara canis.</title>
        <authorList>
            <person name="Zhu X.-Q."/>
            <person name="Korhonen P.K."/>
            <person name="Cai H."/>
            <person name="Young N.D."/>
            <person name="Nejsum P."/>
            <person name="von Samson-Himmelstjerna G."/>
            <person name="Boag P.R."/>
            <person name="Tan P."/>
            <person name="Li Q."/>
            <person name="Min J."/>
            <person name="Yang Y."/>
            <person name="Wang X."/>
            <person name="Fang X."/>
            <person name="Hall R.S."/>
            <person name="Hofmann A."/>
            <person name="Sternberg P.W."/>
            <person name="Jex A.R."/>
            <person name="Gasser R.B."/>
        </authorList>
    </citation>
    <scope>NUCLEOTIDE SEQUENCE [LARGE SCALE GENOMIC DNA]</scope>
    <source>
        <strain evidence="1">PN_DK_2014</strain>
    </source>
</reference>